<name>A0ABT2MYB5_9CYAN</name>
<keyword evidence="3" id="KW-1185">Reference proteome</keyword>
<reference evidence="2 3" key="1">
    <citation type="journal article" date="2022" name="Front. Microbiol.">
        <title>High genomic differentiation and limited gene flow indicate recent cryptic speciation within the genus Laspinema (cyanobacteria).</title>
        <authorList>
            <person name="Stanojkovic A."/>
            <person name="Skoupy S."/>
            <person name="Skaloud P."/>
            <person name="Dvorak P."/>
        </authorList>
    </citation>
    <scope>NUCLEOTIDE SEQUENCE [LARGE SCALE GENOMIC DNA]</scope>
    <source>
        <strain evidence="2 3">D2a</strain>
    </source>
</reference>
<sequence>MKLFKCLSAVVASLVLVSGPSLAVPATNADGDYLFPGRRGNRQFNWEVSDRDPNGLNCRMPRQFQGVIMDSLEIPELLRTNNRHEISQWSVVRVFEQGDRLEAVTGNLANQIVLLDKRGKPWIPVSIEEGNCFVRANSRFIVPIAEDPVTLEPLE</sequence>
<protein>
    <submittedName>
        <fullName evidence="2">Uncharacterized protein</fullName>
    </submittedName>
</protein>
<evidence type="ECO:0000256" key="1">
    <source>
        <dbReference type="SAM" id="SignalP"/>
    </source>
</evidence>
<feature type="signal peptide" evidence="1">
    <location>
        <begin position="1"/>
        <end position="23"/>
    </location>
</feature>
<gene>
    <name evidence="2" type="ORF">NG799_25530</name>
</gene>
<organism evidence="2 3">
    <name type="scientific">Laspinema palackyanum D2a</name>
    <dbReference type="NCBI Taxonomy" id="2953684"/>
    <lineage>
        <taxon>Bacteria</taxon>
        <taxon>Bacillati</taxon>
        <taxon>Cyanobacteriota</taxon>
        <taxon>Cyanophyceae</taxon>
        <taxon>Oscillatoriophycideae</taxon>
        <taxon>Oscillatoriales</taxon>
        <taxon>Laspinemataceae</taxon>
        <taxon>Laspinema</taxon>
        <taxon>Laspinema palackyanum</taxon>
    </lineage>
</organism>
<evidence type="ECO:0000313" key="3">
    <source>
        <dbReference type="Proteomes" id="UP001525890"/>
    </source>
</evidence>
<keyword evidence="1" id="KW-0732">Signal</keyword>
<comment type="caution">
    <text evidence="2">The sequence shown here is derived from an EMBL/GenBank/DDBJ whole genome shotgun (WGS) entry which is preliminary data.</text>
</comment>
<dbReference type="EMBL" id="JAMXFF010000057">
    <property type="protein sequence ID" value="MCT7969678.1"/>
    <property type="molecule type" value="Genomic_DNA"/>
</dbReference>
<dbReference type="Proteomes" id="UP001525890">
    <property type="component" value="Unassembled WGS sequence"/>
</dbReference>
<evidence type="ECO:0000313" key="2">
    <source>
        <dbReference type="EMBL" id="MCT7969678.1"/>
    </source>
</evidence>
<feature type="chain" id="PRO_5045602930" evidence="1">
    <location>
        <begin position="24"/>
        <end position="155"/>
    </location>
</feature>
<accession>A0ABT2MYB5</accession>
<dbReference type="RefSeq" id="WP_368009127.1">
    <property type="nucleotide sequence ID" value="NZ_JAMXFF010000057.1"/>
</dbReference>
<proteinExistence type="predicted"/>